<evidence type="ECO:0000313" key="1">
    <source>
        <dbReference type="EMBL" id="KAG0148631.1"/>
    </source>
</evidence>
<gene>
    <name evidence="1" type="ORF">CROQUDRAFT_90140</name>
</gene>
<keyword evidence="2" id="KW-1185">Reference proteome</keyword>
<proteinExistence type="predicted"/>
<comment type="caution">
    <text evidence="1">The sequence shown here is derived from an EMBL/GenBank/DDBJ whole genome shotgun (WGS) entry which is preliminary data.</text>
</comment>
<sequence length="59" mass="6788">MSWVRWPASLVPHPPSPKKPELLLINTFEPHSPPEPLEGIPGLMAGPEWRYWQTLLKFS</sequence>
<accession>A0A9P6NKE3</accession>
<evidence type="ECO:0000313" key="2">
    <source>
        <dbReference type="Proteomes" id="UP000886653"/>
    </source>
</evidence>
<dbReference type="EMBL" id="MU167235">
    <property type="protein sequence ID" value="KAG0148631.1"/>
    <property type="molecule type" value="Genomic_DNA"/>
</dbReference>
<reference evidence="1" key="1">
    <citation type="submission" date="2013-11" db="EMBL/GenBank/DDBJ databases">
        <title>Genome sequence of the fusiform rust pathogen reveals effectors for host alternation and coevolution with pine.</title>
        <authorList>
            <consortium name="DOE Joint Genome Institute"/>
            <person name="Smith K."/>
            <person name="Pendleton A."/>
            <person name="Kubisiak T."/>
            <person name="Anderson C."/>
            <person name="Salamov A."/>
            <person name="Aerts A."/>
            <person name="Riley R."/>
            <person name="Clum A."/>
            <person name="Lindquist E."/>
            <person name="Ence D."/>
            <person name="Campbell M."/>
            <person name="Kronenberg Z."/>
            <person name="Feau N."/>
            <person name="Dhillon B."/>
            <person name="Hamelin R."/>
            <person name="Burleigh J."/>
            <person name="Smith J."/>
            <person name="Yandell M."/>
            <person name="Nelson C."/>
            <person name="Grigoriev I."/>
            <person name="Davis J."/>
        </authorList>
    </citation>
    <scope>NUCLEOTIDE SEQUENCE</scope>
    <source>
        <strain evidence="1">G11</strain>
    </source>
</reference>
<dbReference type="AlphaFoldDB" id="A0A9P6NKE3"/>
<dbReference type="Proteomes" id="UP000886653">
    <property type="component" value="Unassembled WGS sequence"/>
</dbReference>
<protein>
    <submittedName>
        <fullName evidence="1">Uncharacterized protein</fullName>
    </submittedName>
</protein>
<organism evidence="1 2">
    <name type="scientific">Cronartium quercuum f. sp. fusiforme G11</name>
    <dbReference type="NCBI Taxonomy" id="708437"/>
    <lineage>
        <taxon>Eukaryota</taxon>
        <taxon>Fungi</taxon>
        <taxon>Dikarya</taxon>
        <taxon>Basidiomycota</taxon>
        <taxon>Pucciniomycotina</taxon>
        <taxon>Pucciniomycetes</taxon>
        <taxon>Pucciniales</taxon>
        <taxon>Coleosporiaceae</taxon>
        <taxon>Cronartium</taxon>
    </lineage>
</organism>
<name>A0A9P6NKE3_9BASI</name>